<dbReference type="Gene3D" id="1.10.10.10">
    <property type="entry name" value="Winged helix-like DNA-binding domain superfamily/Winged helix DNA-binding domain"/>
    <property type="match status" value="1"/>
</dbReference>
<dbReference type="GO" id="GO:0003700">
    <property type="term" value="F:DNA-binding transcription factor activity"/>
    <property type="evidence" value="ECO:0007669"/>
    <property type="project" value="InterPro"/>
</dbReference>
<feature type="domain" description="HTH marR-type" evidence="1">
    <location>
        <begin position="9"/>
        <end position="144"/>
    </location>
</feature>
<dbReference type="InterPro" id="IPR000835">
    <property type="entry name" value="HTH_MarR-typ"/>
</dbReference>
<dbReference type="Pfam" id="PF12802">
    <property type="entry name" value="MarR_2"/>
    <property type="match status" value="1"/>
</dbReference>
<accession>A0A7H1N6J3</accession>
<organism evidence="2 3">
    <name type="scientific">Defluviicoccus vanus</name>
    <dbReference type="NCBI Taxonomy" id="111831"/>
    <lineage>
        <taxon>Bacteria</taxon>
        <taxon>Pseudomonadati</taxon>
        <taxon>Pseudomonadota</taxon>
        <taxon>Alphaproteobacteria</taxon>
        <taxon>Rhodospirillales</taxon>
        <taxon>Rhodospirillaceae</taxon>
        <taxon>Defluviicoccus</taxon>
    </lineage>
</organism>
<sequence length="153" mass="17186">MPQPPGAADVRLRRAVELLYFAYRDFTADADALLVRYQFGRAHHRVIYFVGRSPGMGVGDLLALLRITKQSLAPVLAQLVEGGFVIQRADDGDRRRRRLYLSPEAEELERLLTERQTQRIAEAYAAAGPEAVDGFCRVLLAMINPDQRGRFGD</sequence>
<dbReference type="InterPro" id="IPR036388">
    <property type="entry name" value="WH-like_DNA-bd_sf"/>
</dbReference>
<gene>
    <name evidence="2" type="ORF">HQ394_14045</name>
</gene>
<dbReference type="SMART" id="SM00347">
    <property type="entry name" value="HTH_MARR"/>
    <property type="match status" value="1"/>
</dbReference>
<name>A0A7H1N6J3_9PROT</name>
<dbReference type="PROSITE" id="PS50995">
    <property type="entry name" value="HTH_MARR_2"/>
    <property type="match status" value="1"/>
</dbReference>
<dbReference type="InterPro" id="IPR039422">
    <property type="entry name" value="MarR/SlyA-like"/>
</dbReference>
<proteinExistence type="predicted"/>
<dbReference type="KEGG" id="dvn:HQ394_14045"/>
<evidence type="ECO:0000259" key="1">
    <source>
        <dbReference type="PROSITE" id="PS50995"/>
    </source>
</evidence>
<dbReference type="AlphaFoldDB" id="A0A7H1N6J3"/>
<reference evidence="2 3" key="1">
    <citation type="submission" date="2020-05" db="EMBL/GenBank/DDBJ databases">
        <title>Complete closed genome sequence of Defluviicoccus vanus.</title>
        <authorList>
            <person name="Bessarab I."/>
            <person name="Arumugam K."/>
            <person name="Maszenan A.M."/>
            <person name="Seviour R.J."/>
            <person name="Williams R.B."/>
        </authorList>
    </citation>
    <scope>NUCLEOTIDE SEQUENCE [LARGE SCALE GENOMIC DNA]</scope>
    <source>
        <strain evidence="2 3">Ben 114</strain>
    </source>
</reference>
<evidence type="ECO:0000313" key="2">
    <source>
        <dbReference type="EMBL" id="QNT71329.1"/>
    </source>
</evidence>
<dbReference type="PANTHER" id="PTHR33164">
    <property type="entry name" value="TRANSCRIPTIONAL REGULATOR, MARR FAMILY"/>
    <property type="match status" value="1"/>
</dbReference>
<dbReference type="Proteomes" id="UP000516369">
    <property type="component" value="Chromosome"/>
</dbReference>
<dbReference type="GO" id="GO:0006950">
    <property type="term" value="P:response to stress"/>
    <property type="evidence" value="ECO:0007669"/>
    <property type="project" value="TreeGrafter"/>
</dbReference>
<evidence type="ECO:0000313" key="3">
    <source>
        <dbReference type="Proteomes" id="UP000516369"/>
    </source>
</evidence>
<dbReference type="InterPro" id="IPR036390">
    <property type="entry name" value="WH_DNA-bd_sf"/>
</dbReference>
<keyword evidence="3" id="KW-1185">Reference proteome</keyword>
<dbReference type="EMBL" id="CP053923">
    <property type="protein sequence ID" value="QNT71329.1"/>
    <property type="molecule type" value="Genomic_DNA"/>
</dbReference>
<dbReference type="PANTHER" id="PTHR33164:SF44">
    <property type="entry name" value="TRANSCRIPTIONAL REGULATORY PROTEIN"/>
    <property type="match status" value="1"/>
</dbReference>
<protein>
    <submittedName>
        <fullName evidence="2">Winged helix-turn-helix transcriptional regulator</fullName>
    </submittedName>
</protein>
<dbReference type="SUPFAM" id="SSF46785">
    <property type="entry name" value="Winged helix' DNA-binding domain"/>
    <property type="match status" value="1"/>
</dbReference>